<dbReference type="PANTHER" id="PTHR33989">
    <property type="match status" value="1"/>
</dbReference>
<feature type="domain" description="PTS EIIC type-3" evidence="2">
    <location>
        <begin position="1"/>
        <end position="392"/>
    </location>
</feature>
<evidence type="ECO:0000259" key="2">
    <source>
        <dbReference type="PROSITE" id="PS51105"/>
    </source>
</evidence>
<accession>A0ABV3S3M6</accession>
<feature type="transmembrane region" description="Helical" evidence="1">
    <location>
        <begin position="262"/>
        <end position="288"/>
    </location>
</feature>
<keyword evidence="4" id="KW-1185">Reference proteome</keyword>
<protein>
    <submittedName>
        <fullName evidence="3">PTS sugar transporter subunit IIC</fullName>
    </submittedName>
</protein>
<evidence type="ECO:0000256" key="1">
    <source>
        <dbReference type="SAM" id="Phobius"/>
    </source>
</evidence>
<keyword evidence="1" id="KW-0812">Transmembrane</keyword>
<gene>
    <name evidence="3" type="ORF">AB3K24_06815</name>
</gene>
<dbReference type="Proteomes" id="UP001556617">
    <property type="component" value="Unassembled WGS sequence"/>
</dbReference>
<keyword evidence="3" id="KW-0813">Transport</keyword>
<name>A0ABV3S3M6_9LACO</name>
<keyword evidence="1" id="KW-0472">Membrane</keyword>
<feature type="transmembrane region" description="Helical" evidence="1">
    <location>
        <begin position="165"/>
        <end position="185"/>
    </location>
</feature>
<feature type="transmembrane region" description="Helical" evidence="1">
    <location>
        <begin position="375"/>
        <end position="393"/>
    </location>
</feature>
<feature type="transmembrane region" description="Helical" evidence="1">
    <location>
        <begin position="197"/>
        <end position="222"/>
    </location>
</feature>
<comment type="caution">
    <text evidence="3">The sequence shown here is derived from an EMBL/GenBank/DDBJ whole genome shotgun (WGS) entry which is preliminary data.</text>
</comment>
<evidence type="ECO:0000313" key="4">
    <source>
        <dbReference type="Proteomes" id="UP001556617"/>
    </source>
</evidence>
<dbReference type="PANTHER" id="PTHR33989:SF4">
    <property type="entry name" value="PTS SYSTEM N,N'-DIACETYLCHITOBIOSE-SPECIFIC EIIC COMPONENT"/>
    <property type="match status" value="1"/>
</dbReference>
<feature type="transmembrane region" description="Helical" evidence="1">
    <location>
        <begin position="103"/>
        <end position="122"/>
    </location>
</feature>
<dbReference type="EMBL" id="JBFPER010000001">
    <property type="protein sequence ID" value="MEX0381062.1"/>
    <property type="molecule type" value="Genomic_DNA"/>
</dbReference>
<reference evidence="3 4" key="1">
    <citation type="submission" date="2024-07" db="EMBL/GenBank/DDBJ databases">
        <authorList>
            <person name="Yun M."/>
        </authorList>
    </citation>
    <scope>NUCLEOTIDE SEQUENCE [LARGE SCALE GENOMIC DNA]</scope>
    <source>
        <strain evidence="3 4">MS01</strain>
    </source>
</reference>
<feature type="transmembrane region" description="Helical" evidence="1">
    <location>
        <begin position="76"/>
        <end position="97"/>
    </location>
</feature>
<keyword evidence="1" id="KW-1133">Transmembrane helix</keyword>
<feature type="transmembrane region" description="Helical" evidence="1">
    <location>
        <begin position="336"/>
        <end position="354"/>
    </location>
</feature>
<dbReference type="InterPro" id="IPR051088">
    <property type="entry name" value="PTS_Sugar-EIIC/EIIB"/>
</dbReference>
<dbReference type="RefSeq" id="WP_367974580.1">
    <property type="nucleotide sequence ID" value="NZ_JBFPEQ010000001.1"/>
</dbReference>
<organism evidence="3 4">
    <name type="scientific">Leuconostoc aquikimchii</name>
    <dbReference type="NCBI Taxonomy" id="3236804"/>
    <lineage>
        <taxon>Bacteria</taxon>
        <taxon>Bacillati</taxon>
        <taxon>Bacillota</taxon>
        <taxon>Bacilli</taxon>
        <taxon>Lactobacillales</taxon>
        <taxon>Lactobacillaceae</taxon>
        <taxon>Leuconostoc</taxon>
    </lineage>
</organism>
<dbReference type="PROSITE" id="PS51105">
    <property type="entry name" value="PTS_EIIC_TYPE_3"/>
    <property type="match status" value="1"/>
</dbReference>
<proteinExistence type="predicted"/>
<feature type="transmembrane region" description="Helical" evidence="1">
    <location>
        <begin position="134"/>
        <end position="153"/>
    </location>
</feature>
<keyword evidence="3" id="KW-0762">Sugar transport</keyword>
<evidence type="ECO:0000313" key="3">
    <source>
        <dbReference type="EMBL" id="MEX0381062.1"/>
    </source>
</evidence>
<sequence length="404" mass="45572">MFNRLVNTAQHWDSALYRRPDLQAIAIAIQQSIPILAIDVYFRLLLKLAISPDALFANLFSNYPVLPDTITDHSRLILSNLDMAVAMVFVIGLTHHYLTNRGIQNTTLPVITNFIAIYLLLFEKSQLPAYIATQYLLITLITLLSCRTYYWYYHHFTPNASPFSFKYLIWAMTIIAINLLLHIVCRFPRMLTIISNLLSQTFFTTFSGLLLIAILSPMLFLLGFSLPPELTGNQTTLNPVISNLDAMLTHGLSTLPFPENLYSIYGAFSLFGGVGNTLALNVLLLFAVSKKYKRLGILSWIPSLFDNNFLLYAGLPLFLRPLMLVPMLLVNVSSLLISYIAVASHLVQPVVFLTPNNLPNTLLPTLASNTPIRSTILAILIFMLSLLIYRPFIHRLMTEDSNEK</sequence>
<dbReference type="InterPro" id="IPR004501">
    <property type="entry name" value="PTS_EIIC_3"/>
</dbReference>